<reference evidence="10" key="1">
    <citation type="submission" date="2013-02" db="EMBL/GenBank/DDBJ databases">
        <authorList>
            <person name="Hughes D."/>
        </authorList>
    </citation>
    <scope>NUCLEOTIDE SEQUENCE</scope>
    <source>
        <strain>Durham</strain>
        <strain evidence="10">NC isolate 2 -- Noor lab</strain>
    </source>
</reference>
<dbReference type="SUPFAM" id="SSF51069">
    <property type="entry name" value="Carbonic anhydrase"/>
    <property type="match status" value="1"/>
</dbReference>
<evidence type="ECO:0000259" key="8">
    <source>
        <dbReference type="PROSITE" id="PS51144"/>
    </source>
</evidence>
<dbReference type="PANTHER" id="PTHR18952">
    <property type="entry name" value="CARBONIC ANHYDRASE"/>
    <property type="match status" value="1"/>
</dbReference>
<keyword evidence="7" id="KW-0732">Signal</keyword>
<dbReference type="InterPro" id="IPR001148">
    <property type="entry name" value="CA_dom"/>
</dbReference>
<evidence type="ECO:0000313" key="9">
    <source>
        <dbReference type="EnsemblMetazoa" id="MESCA001010-PA"/>
    </source>
</evidence>
<evidence type="ECO:0000256" key="5">
    <source>
        <dbReference type="ARBA" id="ARBA00023239"/>
    </source>
</evidence>
<dbReference type="CDD" id="cd00326">
    <property type="entry name" value="alpha_CA"/>
    <property type="match status" value="1"/>
</dbReference>
<evidence type="ECO:0000256" key="7">
    <source>
        <dbReference type="SAM" id="SignalP"/>
    </source>
</evidence>
<sequence length="270" mass="30819">MMKAFAIISFVISVSAWNYKDQDTWSQEYSQCNGLQQSPIDLLIESTIEKDSIPIEFIRYNKIFKGYDMILENNGRTIQLSFSENIPDEFRPSIIGGILGNETFILDQIHFHWGSGTGRGAEHTFNSKRYELEVHLVHRNSKYDSVEGAAGEHNGLTVLGILGGFREISDCLQFIRYSGNSTSLIYNFNPGKAFPVDKMEGFFNYVGSLTTPECSENVNWIVFNDVQRISEIELEKFRSLKTEDGSDLMDNWRVGQDLNGRNVYFIKNIS</sequence>
<dbReference type="PROSITE" id="PS51144">
    <property type="entry name" value="ALPHA_CA_2"/>
    <property type="match status" value="1"/>
</dbReference>
<dbReference type="GO" id="GO:0004089">
    <property type="term" value="F:carbonate dehydratase activity"/>
    <property type="evidence" value="ECO:0007669"/>
    <property type="project" value="UniProtKB-EC"/>
</dbReference>
<dbReference type="Gene3D" id="3.10.200.10">
    <property type="entry name" value="Alpha carbonic anhydrase"/>
    <property type="match status" value="1"/>
</dbReference>
<proteinExistence type="inferred from homology"/>
<keyword evidence="3" id="KW-0479">Metal-binding</keyword>
<dbReference type="InterPro" id="IPR036398">
    <property type="entry name" value="CA_dom_sf"/>
</dbReference>
<feature type="chain" id="PRO_5004588191" description="carbonic anhydrase" evidence="7">
    <location>
        <begin position="17"/>
        <end position="270"/>
    </location>
</feature>
<evidence type="ECO:0000256" key="4">
    <source>
        <dbReference type="ARBA" id="ARBA00022833"/>
    </source>
</evidence>
<protein>
    <recommendedName>
        <fullName evidence="2">carbonic anhydrase</fullName>
        <ecNumber evidence="2">4.2.1.1</ecNumber>
    </recommendedName>
</protein>
<feature type="signal peptide" evidence="7">
    <location>
        <begin position="1"/>
        <end position="16"/>
    </location>
</feature>
<dbReference type="SMART" id="SM01057">
    <property type="entry name" value="Carb_anhydrase"/>
    <property type="match status" value="1"/>
</dbReference>
<evidence type="ECO:0000256" key="1">
    <source>
        <dbReference type="ARBA" id="ARBA00010718"/>
    </source>
</evidence>
<evidence type="ECO:0000256" key="6">
    <source>
        <dbReference type="ARBA" id="ARBA00048348"/>
    </source>
</evidence>
<feature type="domain" description="Alpha-carbonic anhydrase" evidence="8">
    <location>
        <begin position="15"/>
        <end position="267"/>
    </location>
</feature>
<reference evidence="9" key="2">
    <citation type="submission" date="2015-06" db="UniProtKB">
        <authorList>
            <consortium name="EnsemblMetazoa"/>
        </authorList>
    </citation>
    <scope>IDENTIFICATION</scope>
</reference>
<dbReference type="EC" id="4.2.1.1" evidence="2"/>
<dbReference type="EMBL" id="CAQQ02033553">
    <property type="status" value="NOT_ANNOTATED_CDS"/>
    <property type="molecule type" value="Genomic_DNA"/>
</dbReference>
<keyword evidence="5" id="KW-0456">Lyase</keyword>
<keyword evidence="10" id="KW-1185">Reference proteome</keyword>
<comment type="catalytic activity">
    <reaction evidence="6">
        <text>hydrogencarbonate + H(+) = CO2 + H2O</text>
        <dbReference type="Rhea" id="RHEA:10748"/>
        <dbReference type="ChEBI" id="CHEBI:15377"/>
        <dbReference type="ChEBI" id="CHEBI:15378"/>
        <dbReference type="ChEBI" id="CHEBI:16526"/>
        <dbReference type="ChEBI" id="CHEBI:17544"/>
        <dbReference type="EC" id="4.2.1.1"/>
    </reaction>
</comment>
<evidence type="ECO:0000313" key="10">
    <source>
        <dbReference type="Proteomes" id="UP000015102"/>
    </source>
</evidence>
<keyword evidence="4" id="KW-0862">Zinc</keyword>
<dbReference type="STRING" id="36166.T1GCJ5"/>
<comment type="similarity">
    <text evidence="1">Belongs to the alpha-carbonic anhydrase family.</text>
</comment>
<dbReference type="InterPro" id="IPR023561">
    <property type="entry name" value="Carbonic_anhydrase_a-class"/>
</dbReference>
<accession>T1GCJ5</accession>
<dbReference type="PANTHER" id="PTHR18952:SF265">
    <property type="entry name" value="CARBONIC ANHYDRASE"/>
    <property type="match status" value="1"/>
</dbReference>
<dbReference type="Pfam" id="PF00194">
    <property type="entry name" value="Carb_anhydrase"/>
    <property type="match status" value="1"/>
</dbReference>
<dbReference type="HOGENOM" id="CLU_039326_2_0_1"/>
<name>T1GCJ5_MEGSC</name>
<organism evidence="9 10">
    <name type="scientific">Megaselia scalaris</name>
    <name type="common">Humpbacked fly</name>
    <name type="synonym">Phora scalaris</name>
    <dbReference type="NCBI Taxonomy" id="36166"/>
    <lineage>
        <taxon>Eukaryota</taxon>
        <taxon>Metazoa</taxon>
        <taxon>Ecdysozoa</taxon>
        <taxon>Arthropoda</taxon>
        <taxon>Hexapoda</taxon>
        <taxon>Insecta</taxon>
        <taxon>Pterygota</taxon>
        <taxon>Neoptera</taxon>
        <taxon>Endopterygota</taxon>
        <taxon>Diptera</taxon>
        <taxon>Brachycera</taxon>
        <taxon>Muscomorpha</taxon>
        <taxon>Platypezoidea</taxon>
        <taxon>Phoridae</taxon>
        <taxon>Megaseliini</taxon>
        <taxon>Megaselia</taxon>
    </lineage>
</organism>
<evidence type="ECO:0000256" key="2">
    <source>
        <dbReference type="ARBA" id="ARBA00012925"/>
    </source>
</evidence>
<dbReference type="EnsemblMetazoa" id="MESCA001010-RA">
    <property type="protein sequence ID" value="MESCA001010-PA"/>
    <property type="gene ID" value="MESCA001010"/>
</dbReference>
<evidence type="ECO:0000256" key="3">
    <source>
        <dbReference type="ARBA" id="ARBA00022723"/>
    </source>
</evidence>
<dbReference type="AlphaFoldDB" id="T1GCJ5"/>
<dbReference type="Proteomes" id="UP000015102">
    <property type="component" value="Unassembled WGS sequence"/>
</dbReference>
<dbReference type="GO" id="GO:0008270">
    <property type="term" value="F:zinc ion binding"/>
    <property type="evidence" value="ECO:0007669"/>
    <property type="project" value="InterPro"/>
</dbReference>